<evidence type="ECO:0000313" key="2">
    <source>
        <dbReference type="EMBL" id="KAK9095720.1"/>
    </source>
</evidence>
<organism evidence="2 3">
    <name type="scientific">Stephania japonica</name>
    <dbReference type="NCBI Taxonomy" id="461633"/>
    <lineage>
        <taxon>Eukaryota</taxon>
        <taxon>Viridiplantae</taxon>
        <taxon>Streptophyta</taxon>
        <taxon>Embryophyta</taxon>
        <taxon>Tracheophyta</taxon>
        <taxon>Spermatophyta</taxon>
        <taxon>Magnoliopsida</taxon>
        <taxon>Ranunculales</taxon>
        <taxon>Menispermaceae</taxon>
        <taxon>Menispermoideae</taxon>
        <taxon>Cissampelideae</taxon>
        <taxon>Stephania</taxon>
    </lineage>
</organism>
<gene>
    <name evidence="2" type="ORF">Sjap_021217</name>
</gene>
<dbReference type="AlphaFoldDB" id="A0AAP0EP53"/>
<evidence type="ECO:0000256" key="1">
    <source>
        <dbReference type="SAM" id="MobiDB-lite"/>
    </source>
</evidence>
<accession>A0AAP0EP53</accession>
<keyword evidence="3" id="KW-1185">Reference proteome</keyword>
<dbReference type="EMBL" id="JBBNAE010000009">
    <property type="protein sequence ID" value="KAK9095720.1"/>
    <property type="molecule type" value="Genomic_DNA"/>
</dbReference>
<name>A0AAP0EP53_9MAGN</name>
<evidence type="ECO:0000313" key="3">
    <source>
        <dbReference type="Proteomes" id="UP001417504"/>
    </source>
</evidence>
<comment type="caution">
    <text evidence="2">The sequence shown here is derived from an EMBL/GenBank/DDBJ whole genome shotgun (WGS) entry which is preliminary data.</text>
</comment>
<reference evidence="2 3" key="1">
    <citation type="submission" date="2024-01" db="EMBL/GenBank/DDBJ databases">
        <title>Genome assemblies of Stephania.</title>
        <authorList>
            <person name="Yang L."/>
        </authorList>
    </citation>
    <scope>NUCLEOTIDE SEQUENCE [LARGE SCALE GENOMIC DNA]</scope>
    <source>
        <strain evidence="2">QJT</strain>
        <tissue evidence="2">Leaf</tissue>
    </source>
</reference>
<proteinExistence type="predicted"/>
<sequence>MVAEVPSAVRVVVVAGPGRRSNCHSVEIEKNVRERDSELSREEKKKEGERSSPKRLRWWWKGQLPCRLLSPVARSASGCVLVLSPRFSECATSPKQQRLSQPDTATSSPTTVSSLQSLDLTRDACWFCLPDFRQSAHATSAGHSPLLQSPSDTLDLGFDLDTDRVSDDRREISESNFITCNVLANRCRHVVYKSTIGVYHVLSHAFSSLQLALSLHYFVSSHIRLIKQLPRSKIDDHDMPLNLDLVLWNHRLRNTGSALKSRSEYRVTLDQSSSSRVHRRRPAIAWDGRTSSETSLVVVVKGIVRDSIKVVHRSPDIPEHHPITVVMNFVTVLVINTLFGVLHDCQVVWPSNTTANDRRDMGKCRGLLTIMWVSPNTQSDRNNSGEELYGFTCHGDFEFSSECMMDFRLGEGASSFPMPWWLFPNVG</sequence>
<protein>
    <submittedName>
        <fullName evidence="2">Uncharacterized protein</fullName>
    </submittedName>
</protein>
<dbReference type="Proteomes" id="UP001417504">
    <property type="component" value="Unassembled WGS sequence"/>
</dbReference>
<feature type="region of interest" description="Disordered" evidence="1">
    <location>
        <begin position="93"/>
        <end position="113"/>
    </location>
</feature>